<dbReference type="GO" id="GO:0007608">
    <property type="term" value="P:sensory perception of smell"/>
    <property type="evidence" value="ECO:0007669"/>
    <property type="project" value="TreeGrafter"/>
</dbReference>
<evidence type="ECO:0000256" key="6">
    <source>
        <dbReference type="SAM" id="SignalP"/>
    </source>
</evidence>
<dbReference type="SUPFAM" id="SSF47565">
    <property type="entry name" value="Insect pheromone/odorant-binding proteins"/>
    <property type="match status" value="1"/>
</dbReference>
<keyword evidence="3" id="KW-0964">Secreted</keyword>
<comment type="subcellular location">
    <subcellularLocation>
        <location evidence="1">Secreted</location>
    </subcellularLocation>
</comment>
<evidence type="ECO:0000313" key="7">
    <source>
        <dbReference type="EMBL" id="JAC08015.1"/>
    </source>
</evidence>
<evidence type="ECO:0000256" key="1">
    <source>
        <dbReference type="ARBA" id="ARBA00004613"/>
    </source>
</evidence>
<dbReference type="CDD" id="cd23992">
    <property type="entry name" value="PBP_GOBP"/>
    <property type="match status" value="1"/>
</dbReference>
<comment type="similarity">
    <text evidence="2">Belongs to the PBP/GOBP family.</text>
</comment>
<keyword evidence="5" id="KW-1015">Disulfide bond</keyword>
<organism evidence="7">
    <name type="scientific">Aedes albopictus</name>
    <name type="common">Asian tiger mosquito</name>
    <name type="synonym">Stegomyia albopicta</name>
    <dbReference type="NCBI Taxonomy" id="7160"/>
    <lineage>
        <taxon>Eukaryota</taxon>
        <taxon>Metazoa</taxon>
        <taxon>Ecdysozoa</taxon>
        <taxon>Arthropoda</taxon>
        <taxon>Hexapoda</taxon>
        <taxon>Insecta</taxon>
        <taxon>Pterygota</taxon>
        <taxon>Neoptera</taxon>
        <taxon>Endopterygota</taxon>
        <taxon>Diptera</taxon>
        <taxon>Nematocera</taxon>
        <taxon>Culicoidea</taxon>
        <taxon>Culicidae</taxon>
        <taxon>Culicinae</taxon>
        <taxon>Aedini</taxon>
        <taxon>Aedes</taxon>
        <taxon>Stegomyia</taxon>
    </lineage>
</organism>
<evidence type="ECO:0000256" key="2">
    <source>
        <dbReference type="ARBA" id="ARBA00008098"/>
    </source>
</evidence>
<accession>A0A023EGR3</accession>
<dbReference type="VEuPathDB" id="VectorBase:AALC636_018629"/>
<reference evidence="7" key="1">
    <citation type="journal article" date="2014" name="PLoS Negl. Trop. Dis.">
        <title>Identification and characterization of seminal fluid proteins in the Asian tiger mosquito, Aedes albopictus.</title>
        <authorList>
            <person name="Boes K.E."/>
            <person name="Ribeiro J.M."/>
            <person name="Wong A."/>
            <person name="Harrington L.C."/>
            <person name="Wolfner M.F."/>
            <person name="Sirot L.K."/>
        </authorList>
    </citation>
    <scope>NUCLEOTIDE SEQUENCE</scope>
    <source>
        <tissue evidence="7">Reproductive organs</tissue>
    </source>
</reference>
<protein>
    <submittedName>
        <fullName evidence="7">Putative pbp/gobp family</fullName>
    </submittedName>
</protein>
<dbReference type="EMBL" id="GAPW01005583">
    <property type="protein sequence ID" value="JAC08015.1"/>
    <property type="molecule type" value="mRNA"/>
</dbReference>
<dbReference type="AlphaFoldDB" id="A0A023EGR3"/>
<feature type="signal peptide" evidence="6">
    <location>
        <begin position="1"/>
        <end position="29"/>
    </location>
</feature>
<dbReference type="Pfam" id="PF01395">
    <property type="entry name" value="PBP_GOBP"/>
    <property type="match status" value="1"/>
</dbReference>
<evidence type="ECO:0000256" key="5">
    <source>
        <dbReference type="ARBA" id="ARBA00023157"/>
    </source>
</evidence>
<feature type="chain" id="PRO_5001518975" evidence="6">
    <location>
        <begin position="30"/>
        <end position="148"/>
    </location>
</feature>
<keyword evidence="4 6" id="KW-0732">Signal</keyword>
<dbReference type="PANTHER" id="PTHR11857:SF46">
    <property type="entry name" value="GENERAL ODORANT-BINDING PROTEIN 99A-RELATED"/>
    <property type="match status" value="1"/>
</dbReference>
<sequence>WETPHASSATHRCLIAAALLVLLVTLISGSDDATAKRKQYDHNKLMCSKIVRSTKEQWEGYQSSQYPESHETACFLRCVSILSGSYDDETGVNVDVLFETFGKGMTAEEYAEESKPCLALRDEVECYCMKAFKPLMCMREQYKKRNTA</sequence>
<dbReference type="GO" id="GO:0005615">
    <property type="term" value="C:extracellular space"/>
    <property type="evidence" value="ECO:0007669"/>
    <property type="project" value="TreeGrafter"/>
</dbReference>
<evidence type="ECO:0000256" key="3">
    <source>
        <dbReference type="ARBA" id="ARBA00022525"/>
    </source>
</evidence>
<dbReference type="PANTHER" id="PTHR11857">
    <property type="entry name" value="ODORANT BINDING PROTEIN-RELATED"/>
    <property type="match status" value="1"/>
</dbReference>
<dbReference type="InterPro" id="IPR036728">
    <property type="entry name" value="PBP_GOBP_sf"/>
</dbReference>
<evidence type="ECO:0000256" key="4">
    <source>
        <dbReference type="ARBA" id="ARBA00022729"/>
    </source>
</evidence>
<dbReference type="VEuPathDB" id="VectorBase:AALF023073"/>
<name>A0A023EGR3_AEDAL</name>
<dbReference type="GO" id="GO:0005549">
    <property type="term" value="F:odorant binding"/>
    <property type="evidence" value="ECO:0007669"/>
    <property type="project" value="InterPro"/>
</dbReference>
<feature type="non-terminal residue" evidence="7">
    <location>
        <position position="1"/>
    </location>
</feature>
<dbReference type="Gene3D" id="1.10.238.20">
    <property type="entry name" value="Pheromone/general odorant binding protein domain"/>
    <property type="match status" value="1"/>
</dbReference>
<dbReference type="InterPro" id="IPR006170">
    <property type="entry name" value="PBP/GOBP"/>
</dbReference>
<proteinExistence type="evidence at transcript level"/>